<dbReference type="Proteomes" id="UP000217141">
    <property type="component" value="Chromosome I"/>
</dbReference>
<proteinExistence type="predicted"/>
<reference evidence="1 2" key="1">
    <citation type="submission" date="2017-08" db="EMBL/GenBank/DDBJ databases">
        <title>Whole Genome Sequence of Sphingobium hydrophobicum C1: Insights into Adaption to the Electronic-waste Contaminated Sediment.</title>
        <authorList>
            <person name="Song D."/>
            <person name="Chen X."/>
            <person name="Xu M."/>
        </authorList>
    </citation>
    <scope>NUCLEOTIDE SEQUENCE [LARGE SCALE GENOMIC DNA]</scope>
    <source>
        <strain evidence="1 2">C1</strain>
    </source>
</reference>
<dbReference type="InterPro" id="IPR043856">
    <property type="entry name" value="DUF5818"/>
</dbReference>
<dbReference type="EMBL" id="CP022745">
    <property type="protein sequence ID" value="ASY43196.1"/>
    <property type="molecule type" value="Genomic_DNA"/>
</dbReference>
<gene>
    <name evidence="1" type="ORF">CJD35_01040</name>
</gene>
<name>A0A249MPA5_SPHXE</name>
<dbReference type="RefSeq" id="WP_026002611.1">
    <property type="nucleotide sequence ID" value="NZ_CP022745.1"/>
</dbReference>
<protein>
    <submittedName>
        <fullName evidence="1">Uncharacterized protein</fullName>
    </submittedName>
</protein>
<dbReference type="KEGG" id="shyd:CJD35_01040"/>
<dbReference type="AlphaFoldDB" id="A0A249MPA5"/>
<evidence type="ECO:0000313" key="1">
    <source>
        <dbReference type="EMBL" id="ASY43196.1"/>
    </source>
</evidence>
<evidence type="ECO:0000313" key="2">
    <source>
        <dbReference type="Proteomes" id="UP000217141"/>
    </source>
</evidence>
<organism evidence="1 2">
    <name type="scientific">Sphingobium xenophagum</name>
    <dbReference type="NCBI Taxonomy" id="121428"/>
    <lineage>
        <taxon>Bacteria</taxon>
        <taxon>Pseudomonadati</taxon>
        <taxon>Pseudomonadota</taxon>
        <taxon>Alphaproteobacteria</taxon>
        <taxon>Sphingomonadales</taxon>
        <taxon>Sphingomonadaceae</taxon>
        <taxon>Sphingobium</taxon>
    </lineage>
</organism>
<sequence length="71" mass="7533">MDIAGAETGAAVDETGRLIRDAAGFLLQRDRGGSYRLVLLRVPVDLVEKRVRVRGYHAGDGIVEADGVAPA</sequence>
<dbReference type="Pfam" id="PF19135">
    <property type="entry name" value="DUF5818"/>
    <property type="match status" value="1"/>
</dbReference>
<accession>A0A249MPA5</accession>